<dbReference type="PANTHER" id="PTHR47332">
    <property type="entry name" value="SET DOMAIN-CONTAINING PROTEIN 5"/>
    <property type="match status" value="1"/>
</dbReference>
<evidence type="ECO:0000256" key="2">
    <source>
        <dbReference type="SAM" id="Phobius"/>
    </source>
</evidence>
<sequence length="387" mass="43603">MREIGNRSKPSKLPQSSKANIKNARVDEGEHRRNRTLILSAATAAAAVIVYYLFLKGGVLRSFRNTMPVGDDRAFDVVDIPGKGKGVVAMRDIEVHPYICIESDSSPAQLLKSRLRNLTPSQRDEYYSLSYVHPGKHLKSLSEDDITLAIFQTNGISAGDSVGLFPRTARLNHGCSAAFNSVYSWRSREGNLVVHAIKQIKRGQVDFFFSFEDPEMNSNLNIQQELLTTYMDTKRPRHERQAYVKSNYDFTCTCSVCSLPEVESRTSDKRLSKMTDLYQTFATWGRGEIDGITASRIAKDIWELGEQEGYWSERGRLAGDVVYVASAHSDERGVLAWAHLARKWFSIELGNDSTQALEMQTVLNKTRSHFAWGTRYPQLIELPAHVG</sequence>
<dbReference type="PANTHER" id="PTHR47332:SF4">
    <property type="entry name" value="SET DOMAIN-CONTAINING PROTEIN 5"/>
    <property type="match status" value="1"/>
</dbReference>
<keyword evidence="2" id="KW-1133">Transmembrane helix</keyword>
<keyword evidence="2" id="KW-0472">Membrane</keyword>
<comment type="caution">
    <text evidence="3">The sequence shown here is derived from an EMBL/GenBank/DDBJ whole genome shotgun (WGS) entry which is preliminary data.</text>
</comment>
<dbReference type="CDD" id="cd20071">
    <property type="entry name" value="SET_SMYD"/>
    <property type="match status" value="1"/>
</dbReference>
<dbReference type="Proteomes" id="UP000757232">
    <property type="component" value="Unassembled WGS sequence"/>
</dbReference>
<gene>
    <name evidence="3" type="ORF">A7U60_g8729</name>
</gene>
<dbReference type="InterPro" id="IPR046341">
    <property type="entry name" value="SET_dom_sf"/>
</dbReference>
<keyword evidence="4" id="KW-1185">Reference proteome</keyword>
<name>A0A9Q5HQC4_SANBA</name>
<reference evidence="3" key="1">
    <citation type="submission" date="2016-06" db="EMBL/GenBank/DDBJ databases">
        <title>Draft Genome sequence of the fungus Inonotus baumii.</title>
        <authorList>
            <person name="Zhu H."/>
            <person name="Lin W."/>
        </authorList>
    </citation>
    <scope>NUCLEOTIDE SEQUENCE</scope>
    <source>
        <strain evidence="3">821</strain>
    </source>
</reference>
<protein>
    <recommendedName>
        <fullName evidence="5">SET domain-containing protein</fullName>
    </recommendedName>
</protein>
<evidence type="ECO:0000313" key="4">
    <source>
        <dbReference type="Proteomes" id="UP000757232"/>
    </source>
</evidence>
<evidence type="ECO:0000313" key="3">
    <source>
        <dbReference type="EMBL" id="OCB84058.1"/>
    </source>
</evidence>
<dbReference type="Gene3D" id="2.170.270.10">
    <property type="entry name" value="SET domain"/>
    <property type="match status" value="1"/>
</dbReference>
<feature type="transmembrane region" description="Helical" evidence="2">
    <location>
        <begin position="37"/>
        <end position="55"/>
    </location>
</feature>
<dbReference type="InterPro" id="IPR053185">
    <property type="entry name" value="SET_domain_protein"/>
</dbReference>
<dbReference type="OrthoDB" id="265717at2759"/>
<dbReference type="SUPFAM" id="SSF82199">
    <property type="entry name" value="SET domain"/>
    <property type="match status" value="1"/>
</dbReference>
<dbReference type="EMBL" id="LNZH02000216">
    <property type="protein sequence ID" value="OCB84058.1"/>
    <property type="molecule type" value="Genomic_DNA"/>
</dbReference>
<accession>A0A9Q5HQC4</accession>
<evidence type="ECO:0008006" key="5">
    <source>
        <dbReference type="Google" id="ProtNLM"/>
    </source>
</evidence>
<evidence type="ECO:0000256" key="1">
    <source>
        <dbReference type="SAM" id="MobiDB-lite"/>
    </source>
</evidence>
<keyword evidence="2" id="KW-0812">Transmembrane</keyword>
<proteinExistence type="predicted"/>
<dbReference type="AlphaFoldDB" id="A0A9Q5HQC4"/>
<feature type="region of interest" description="Disordered" evidence="1">
    <location>
        <begin position="1"/>
        <end position="28"/>
    </location>
</feature>
<organism evidence="3 4">
    <name type="scientific">Sanghuangporus baumii</name>
    <name type="common">Phellinus baumii</name>
    <dbReference type="NCBI Taxonomy" id="108892"/>
    <lineage>
        <taxon>Eukaryota</taxon>
        <taxon>Fungi</taxon>
        <taxon>Dikarya</taxon>
        <taxon>Basidiomycota</taxon>
        <taxon>Agaricomycotina</taxon>
        <taxon>Agaricomycetes</taxon>
        <taxon>Hymenochaetales</taxon>
        <taxon>Hymenochaetaceae</taxon>
        <taxon>Sanghuangporus</taxon>
    </lineage>
</organism>